<evidence type="ECO:0000256" key="1">
    <source>
        <dbReference type="SAM" id="Phobius"/>
    </source>
</evidence>
<keyword evidence="3" id="KW-1185">Reference proteome</keyword>
<gene>
    <name evidence="2" type="ORF">H5410_024753</name>
</gene>
<reference evidence="2 3" key="1">
    <citation type="submission" date="2020-09" db="EMBL/GenBank/DDBJ databases">
        <title>De no assembly of potato wild relative species, Solanum commersonii.</title>
        <authorList>
            <person name="Cho K."/>
        </authorList>
    </citation>
    <scope>NUCLEOTIDE SEQUENCE [LARGE SCALE GENOMIC DNA]</scope>
    <source>
        <strain evidence="2">LZ3.2</strain>
        <tissue evidence="2">Leaf</tissue>
    </source>
</reference>
<protein>
    <submittedName>
        <fullName evidence="2">Uncharacterized protein</fullName>
    </submittedName>
</protein>
<dbReference type="Proteomes" id="UP000824120">
    <property type="component" value="Chromosome 4"/>
</dbReference>
<comment type="caution">
    <text evidence="2">The sequence shown here is derived from an EMBL/GenBank/DDBJ whole genome shotgun (WGS) entry which is preliminary data.</text>
</comment>
<feature type="transmembrane region" description="Helical" evidence="1">
    <location>
        <begin position="15"/>
        <end position="32"/>
    </location>
</feature>
<keyword evidence="1" id="KW-0472">Membrane</keyword>
<evidence type="ECO:0000313" key="2">
    <source>
        <dbReference type="EMBL" id="KAG5613472.1"/>
    </source>
</evidence>
<sequence length="70" mass="7664">MSCCNRFFSRNGQESFFILLCVVILLVISVFHTKFSDNISGFCFGCLDCKGGNEIIAKKVEEGFSGAGEV</sequence>
<keyword evidence="1" id="KW-0812">Transmembrane</keyword>
<keyword evidence="1" id="KW-1133">Transmembrane helix</keyword>
<evidence type="ECO:0000313" key="3">
    <source>
        <dbReference type="Proteomes" id="UP000824120"/>
    </source>
</evidence>
<dbReference type="EMBL" id="JACXVP010000004">
    <property type="protein sequence ID" value="KAG5613472.1"/>
    <property type="molecule type" value="Genomic_DNA"/>
</dbReference>
<accession>A0A9J5ZMV9</accession>
<proteinExistence type="predicted"/>
<name>A0A9J5ZMV9_SOLCO</name>
<organism evidence="2 3">
    <name type="scientific">Solanum commersonii</name>
    <name type="common">Commerson's wild potato</name>
    <name type="synonym">Commerson's nightshade</name>
    <dbReference type="NCBI Taxonomy" id="4109"/>
    <lineage>
        <taxon>Eukaryota</taxon>
        <taxon>Viridiplantae</taxon>
        <taxon>Streptophyta</taxon>
        <taxon>Embryophyta</taxon>
        <taxon>Tracheophyta</taxon>
        <taxon>Spermatophyta</taxon>
        <taxon>Magnoliopsida</taxon>
        <taxon>eudicotyledons</taxon>
        <taxon>Gunneridae</taxon>
        <taxon>Pentapetalae</taxon>
        <taxon>asterids</taxon>
        <taxon>lamiids</taxon>
        <taxon>Solanales</taxon>
        <taxon>Solanaceae</taxon>
        <taxon>Solanoideae</taxon>
        <taxon>Solaneae</taxon>
        <taxon>Solanum</taxon>
    </lineage>
</organism>
<dbReference type="AlphaFoldDB" id="A0A9J5ZMV9"/>